<dbReference type="SUPFAM" id="SSF56349">
    <property type="entry name" value="DNA breaking-rejoining enzymes"/>
    <property type="match status" value="1"/>
</dbReference>
<dbReference type="Proteomes" id="UP000005010">
    <property type="component" value="Chromosome"/>
</dbReference>
<dbReference type="PROSITE" id="PS51898">
    <property type="entry name" value="TYR_RECOMBINASE"/>
    <property type="match status" value="1"/>
</dbReference>
<evidence type="ECO:0000313" key="8">
    <source>
        <dbReference type="EMBL" id="AFI03822.1"/>
    </source>
</evidence>
<dbReference type="PROSITE" id="PS51900">
    <property type="entry name" value="CB"/>
    <property type="match status" value="1"/>
</dbReference>
<dbReference type="STRING" id="182217.HCW_02705"/>
<dbReference type="Gene3D" id="1.10.150.130">
    <property type="match status" value="1"/>
</dbReference>
<proteinExistence type="inferred from homology"/>
<organism evidence="8 9">
    <name type="scientific">Helicobacter cetorum (strain ATCC BAA-429 / MIT 00-7128)</name>
    <dbReference type="NCBI Taxonomy" id="182217"/>
    <lineage>
        <taxon>Bacteria</taxon>
        <taxon>Pseudomonadati</taxon>
        <taxon>Campylobacterota</taxon>
        <taxon>Epsilonproteobacteria</taxon>
        <taxon>Campylobacterales</taxon>
        <taxon>Helicobacteraceae</taxon>
        <taxon>Helicobacter</taxon>
    </lineage>
</organism>
<evidence type="ECO:0000256" key="1">
    <source>
        <dbReference type="ARBA" id="ARBA00008857"/>
    </source>
</evidence>
<keyword evidence="4" id="KW-0233">DNA recombination</keyword>
<dbReference type="HOGENOM" id="CLU_027562_17_1_7"/>
<dbReference type="PANTHER" id="PTHR30349:SF64">
    <property type="entry name" value="PROPHAGE INTEGRASE INTD-RELATED"/>
    <property type="match status" value="1"/>
</dbReference>
<dbReference type="InterPro" id="IPR002104">
    <property type="entry name" value="Integrase_catalytic"/>
</dbReference>
<keyword evidence="3 5" id="KW-0238">DNA-binding</keyword>
<dbReference type="InterPro" id="IPR010998">
    <property type="entry name" value="Integrase_recombinase_N"/>
</dbReference>
<protein>
    <submittedName>
        <fullName evidence="8">Bacteriophage-related integrase</fullName>
    </submittedName>
</protein>
<evidence type="ECO:0000256" key="3">
    <source>
        <dbReference type="ARBA" id="ARBA00023125"/>
    </source>
</evidence>
<dbReference type="Pfam" id="PF00589">
    <property type="entry name" value="Phage_integrase"/>
    <property type="match status" value="1"/>
</dbReference>
<keyword evidence="2" id="KW-0229">DNA integration</keyword>
<dbReference type="InterPro" id="IPR013762">
    <property type="entry name" value="Integrase-like_cat_sf"/>
</dbReference>
<evidence type="ECO:0000259" key="7">
    <source>
        <dbReference type="PROSITE" id="PS51900"/>
    </source>
</evidence>
<name>I0ELK3_HELC0</name>
<dbReference type="KEGG" id="hce:HCW_02705"/>
<keyword evidence="9" id="KW-1185">Reference proteome</keyword>
<evidence type="ECO:0000313" key="9">
    <source>
        <dbReference type="Proteomes" id="UP000005010"/>
    </source>
</evidence>
<dbReference type="PATRIC" id="fig|182217.3.peg.571"/>
<dbReference type="InterPro" id="IPR050090">
    <property type="entry name" value="Tyrosine_recombinase_XerCD"/>
</dbReference>
<feature type="domain" description="Tyr recombinase" evidence="6">
    <location>
        <begin position="234"/>
        <end position="415"/>
    </location>
</feature>
<dbReference type="Gene3D" id="1.10.443.10">
    <property type="entry name" value="Intergrase catalytic core"/>
    <property type="match status" value="1"/>
</dbReference>
<dbReference type="AlphaFoldDB" id="I0ELK3"/>
<dbReference type="EMBL" id="CP003479">
    <property type="protein sequence ID" value="AFI03822.1"/>
    <property type="molecule type" value="Genomic_DNA"/>
</dbReference>
<gene>
    <name evidence="8" type="ordered locus">HCW_02705</name>
</gene>
<dbReference type="GO" id="GO:0006310">
    <property type="term" value="P:DNA recombination"/>
    <property type="evidence" value="ECO:0007669"/>
    <property type="project" value="UniProtKB-KW"/>
</dbReference>
<dbReference type="GO" id="GO:0015074">
    <property type="term" value="P:DNA integration"/>
    <property type="evidence" value="ECO:0007669"/>
    <property type="project" value="UniProtKB-KW"/>
</dbReference>
<dbReference type="PANTHER" id="PTHR30349">
    <property type="entry name" value="PHAGE INTEGRASE-RELATED"/>
    <property type="match status" value="1"/>
</dbReference>
<comment type="similarity">
    <text evidence="1">Belongs to the 'phage' integrase family.</text>
</comment>
<evidence type="ECO:0000256" key="2">
    <source>
        <dbReference type="ARBA" id="ARBA00022908"/>
    </source>
</evidence>
<dbReference type="InterPro" id="IPR044068">
    <property type="entry name" value="CB"/>
</dbReference>
<accession>I0ELK3</accession>
<feature type="domain" description="Core-binding (CB)" evidence="7">
    <location>
        <begin position="128"/>
        <end position="212"/>
    </location>
</feature>
<reference evidence="9" key="1">
    <citation type="submission" date="2012-04" db="EMBL/GenBank/DDBJ databases">
        <title>Complete genome sequence of Helicobacter cetorum strain MIT 00-7128.</title>
        <authorList>
            <person name="Kersulyte D."/>
            <person name="Berg D.E."/>
        </authorList>
    </citation>
    <scope>NUCLEOTIDE SEQUENCE [LARGE SCALE GENOMIC DNA]</scope>
    <source>
        <strain evidence="9">MIT 00-7128</strain>
    </source>
</reference>
<dbReference type="GO" id="GO:0003677">
    <property type="term" value="F:DNA binding"/>
    <property type="evidence" value="ECO:0007669"/>
    <property type="project" value="UniProtKB-UniRule"/>
</dbReference>
<evidence type="ECO:0000256" key="5">
    <source>
        <dbReference type="PROSITE-ProRule" id="PRU01248"/>
    </source>
</evidence>
<dbReference type="eggNOG" id="COG0582">
    <property type="taxonomic scope" value="Bacteria"/>
</dbReference>
<evidence type="ECO:0000256" key="4">
    <source>
        <dbReference type="ARBA" id="ARBA00023172"/>
    </source>
</evidence>
<dbReference type="CDD" id="cd01189">
    <property type="entry name" value="INT_ICEBs1_C_like"/>
    <property type="match status" value="1"/>
</dbReference>
<sequence length="421" mass="48827">MTIYNRNGLLYANIVLNNKRKRLSLGLLDTKENRLIALEMLESGNILKPKYKRLKTLKQEVLKEQLQASSTTIKGAKTPLNSPKKGALKSKNKKVLTIIEEPIKMRQQNDKRDKTLQNETLSETDKKITIEELIKERLSYSIGLKESTLKTQQTNFKNAFKLTGIKDLSKFYVSNITKEHIKSFYQNALNKHSRLVINILKSRLKELLEFAKKEGYITQSPFFALKIRNAIEPKEIKPFSLEEIKQILNACNNFRLKTYLTTAFFTGARVGELLALTWKDIDFERNKININKNLSYKGTLSSPKTKSSIREIDMLEVVKKALLEYKESLKEERIFVFISKPQRTNEFNKAFKELLIALNLEKRVLYNTRHTFASLMLSQGEESLWVSQTLGHKNLDITFKTYAKFIPNQNKERATFLKGVF</sequence>
<evidence type="ECO:0000259" key="6">
    <source>
        <dbReference type="PROSITE" id="PS51898"/>
    </source>
</evidence>
<dbReference type="RefSeq" id="WP_014660694.1">
    <property type="nucleotide sequence ID" value="NC_017737.1"/>
</dbReference>
<dbReference type="InterPro" id="IPR011010">
    <property type="entry name" value="DNA_brk_join_enz"/>
</dbReference>